<name>A0A9X4P261_9BURK</name>
<keyword evidence="3" id="KW-1185">Reference proteome</keyword>
<protein>
    <recommendedName>
        <fullName evidence="1">AtuA-like ferredoxin-fold domain-containing protein</fullName>
    </recommendedName>
</protein>
<dbReference type="InterPro" id="IPR056362">
    <property type="entry name" value="AtuA-like_ferredoxin_dom"/>
</dbReference>
<accession>A0A9X4P261</accession>
<dbReference type="PANTHER" id="PTHR47708:SF2">
    <property type="entry name" value="SI:CH73-132F6.5"/>
    <property type="match status" value="1"/>
</dbReference>
<reference evidence="2" key="1">
    <citation type="submission" date="2013-01" db="EMBL/GenBank/DDBJ databases">
        <title>Genome draft of Hydrogenophaga taeniospiralis 2K1.</title>
        <authorList>
            <person name="Gomila M."/>
            <person name="Lalucat J."/>
        </authorList>
    </citation>
    <scope>NUCLEOTIDE SEQUENCE</scope>
    <source>
        <strain evidence="2">CCUG 15921</strain>
    </source>
</reference>
<dbReference type="Proteomes" id="UP001152876">
    <property type="component" value="Unassembled WGS sequence"/>
</dbReference>
<evidence type="ECO:0000259" key="1">
    <source>
        <dbReference type="Pfam" id="PF23544"/>
    </source>
</evidence>
<evidence type="ECO:0000313" key="3">
    <source>
        <dbReference type="Proteomes" id="UP001152876"/>
    </source>
</evidence>
<gene>
    <name evidence="2" type="ORF">H010_05272</name>
</gene>
<feature type="domain" description="AtuA-like ferredoxin-fold" evidence="1">
    <location>
        <begin position="13"/>
        <end position="109"/>
    </location>
</feature>
<comment type="caution">
    <text evidence="2">The sequence shown here is derived from an EMBL/GenBank/DDBJ whole genome shotgun (WGS) entry which is preliminary data.</text>
</comment>
<sequence>MSKAATPSKTGRTLRDIALARSGDKGNRATLSVIALNPADYPELERLLTAERVRAHFAGVVQGAVQRYTLPHLGAVHFVMFDALGGGVTRSLALDAHGKTLSAAVLDLPL</sequence>
<dbReference type="EMBL" id="AOGK01000003">
    <property type="protein sequence ID" value="MDG5974653.1"/>
    <property type="molecule type" value="Genomic_DNA"/>
</dbReference>
<dbReference type="Pfam" id="PF23544">
    <property type="entry name" value="AtuA_ferredoxin"/>
    <property type="match status" value="1"/>
</dbReference>
<organism evidence="2 3">
    <name type="scientific">Hydrogenophaga taeniospiralis CCUG 15921</name>
    <dbReference type="NCBI Taxonomy" id="1281780"/>
    <lineage>
        <taxon>Bacteria</taxon>
        <taxon>Pseudomonadati</taxon>
        <taxon>Pseudomonadota</taxon>
        <taxon>Betaproteobacteria</taxon>
        <taxon>Burkholderiales</taxon>
        <taxon>Comamonadaceae</taxon>
        <taxon>Hydrogenophaga</taxon>
    </lineage>
</organism>
<dbReference type="RefSeq" id="WP_068172601.1">
    <property type="nucleotide sequence ID" value="NZ_AOGK01000003.1"/>
</dbReference>
<proteinExistence type="predicted"/>
<evidence type="ECO:0000313" key="2">
    <source>
        <dbReference type="EMBL" id="MDG5974653.1"/>
    </source>
</evidence>
<dbReference type="OrthoDB" id="21390at2"/>
<dbReference type="AlphaFoldDB" id="A0A9X4P261"/>
<dbReference type="PANTHER" id="PTHR47708">
    <property type="match status" value="1"/>
</dbReference>